<name>A0A366HD20_9BACT</name>
<evidence type="ECO:0000256" key="6">
    <source>
        <dbReference type="ARBA" id="ARBA00023136"/>
    </source>
</evidence>
<keyword evidence="10" id="KW-1185">Reference proteome</keyword>
<dbReference type="OrthoDB" id="9790614at2"/>
<dbReference type="SUPFAM" id="SSF52540">
    <property type="entry name" value="P-loop containing nucleoside triphosphate hydrolases"/>
    <property type="match status" value="1"/>
</dbReference>
<dbReference type="PROSITE" id="PS50893">
    <property type="entry name" value="ABC_TRANSPORTER_2"/>
    <property type="match status" value="1"/>
</dbReference>
<dbReference type="PROSITE" id="PS00211">
    <property type="entry name" value="ABC_TRANSPORTER_1"/>
    <property type="match status" value="1"/>
</dbReference>
<evidence type="ECO:0000256" key="5">
    <source>
        <dbReference type="ARBA" id="ARBA00022967"/>
    </source>
</evidence>
<reference evidence="9 10" key="1">
    <citation type="submission" date="2018-06" db="EMBL/GenBank/DDBJ databases">
        <title>Genomic Encyclopedia of Type Strains, Phase IV (KMG-IV): sequencing the most valuable type-strain genomes for metagenomic binning, comparative biology and taxonomic classification.</title>
        <authorList>
            <person name="Goeker M."/>
        </authorList>
    </citation>
    <scope>NUCLEOTIDE SEQUENCE [LARGE SCALE GENOMIC DNA]</scope>
    <source>
        <strain evidence="9 10">DSM 25532</strain>
    </source>
</reference>
<dbReference type="EC" id="7.6.2.11" evidence="7"/>
<dbReference type="InterPro" id="IPR005893">
    <property type="entry name" value="PotA-like"/>
</dbReference>
<dbReference type="Proteomes" id="UP000253426">
    <property type="component" value="Unassembled WGS sequence"/>
</dbReference>
<evidence type="ECO:0000259" key="8">
    <source>
        <dbReference type="PROSITE" id="PS50893"/>
    </source>
</evidence>
<feature type="domain" description="ABC transporter" evidence="8">
    <location>
        <begin position="5"/>
        <end position="235"/>
    </location>
</feature>
<dbReference type="PANTHER" id="PTHR42781:SF4">
    <property type="entry name" value="SPERMIDINE_PUTRESCINE IMPORT ATP-BINDING PROTEIN POTA"/>
    <property type="match status" value="1"/>
</dbReference>
<evidence type="ECO:0000256" key="2">
    <source>
        <dbReference type="ARBA" id="ARBA00022475"/>
    </source>
</evidence>
<dbReference type="Gene3D" id="2.40.50.100">
    <property type="match status" value="1"/>
</dbReference>
<dbReference type="GO" id="GO:0015594">
    <property type="term" value="F:ABC-type putrescine transporter activity"/>
    <property type="evidence" value="ECO:0007669"/>
    <property type="project" value="InterPro"/>
</dbReference>
<evidence type="ECO:0000313" key="9">
    <source>
        <dbReference type="EMBL" id="RBP40306.1"/>
    </source>
</evidence>
<keyword evidence="6 7" id="KW-0472">Membrane</keyword>
<dbReference type="InterPro" id="IPR008995">
    <property type="entry name" value="Mo/tungstate-bd_C_term_dom"/>
</dbReference>
<dbReference type="InterPro" id="IPR017871">
    <property type="entry name" value="ABC_transporter-like_CS"/>
</dbReference>
<comment type="function">
    <text evidence="7">Part of the ABC transporter complex PotABCD involved in spermidine/putrescine import. Responsible for energy coupling to the transport system.</text>
</comment>
<keyword evidence="4 7" id="KW-0067">ATP-binding</keyword>
<evidence type="ECO:0000313" key="10">
    <source>
        <dbReference type="Proteomes" id="UP000253426"/>
    </source>
</evidence>
<organism evidence="9 10">
    <name type="scientific">Roseimicrobium gellanilyticum</name>
    <dbReference type="NCBI Taxonomy" id="748857"/>
    <lineage>
        <taxon>Bacteria</taxon>
        <taxon>Pseudomonadati</taxon>
        <taxon>Verrucomicrobiota</taxon>
        <taxon>Verrucomicrobiia</taxon>
        <taxon>Verrucomicrobiales</taxon>
        <taxon>Verrucomicrobiaceae</taxon>
        <taxon>Roseimicrobium</taxon>
    </lineage>
</organism>
<dbReference type="InterPro" id="IPR050093">
    <property type="entry name" value="ABC_SmlMolc_Importer"/>
</dbReference>
<keyword evidence="1 7" id="KW-0813">Transport</keyword>
<accession>A0A366HD20</accession>
<dbReference type="InterPro" id="IPR003439">
    <property type="entry name" value="ABC_transporter-like_ATP-bd"/>
</dbReference>
<keyword evidence="3 7" id="KW-0547">Nucleotide-binding</keyword>
<dbReference type="SUPFAM" id="SSF50331">
    <property type="entry name" value="MOP-like"/>
    <property type="match status" value="1"/>
</dbReference>
<gene>
    <name evidence="7" type="primary">potA</name>
    <name evidence="9" type="ORF">DES53_10812</name>
</gene>
<dbReference type="Gene3D" id="3.40.50.300">
    <property type="entry name" value="P-loop containing nucleotide triphosphate hydrolases"/>
    <property type="match status" value="1"/>
</dbReference>
<protein>
    <recommendedName>
        <fullName evidence="7">Spermidine/putrescine import ATP-binding protein PotA</fullName>
        <ecNumber evidence="7">7.6.2.11</ecNumber>
    </recommendedName>
</protein>
<dbReference type="InterPro" id="IPR013611">
    <property type="entry name" value="Transp-assoc_OB_typ2"/>
</dbReference>
<evidence type="ECO:0000256" key="4">
    <source>
        <dbReference type="ARBA" id="ARBA00022840"/>
    </source>
</evidence>
<dbReference type="InterPro" id="IPR017879">
    <property type="entry name" value="PotA_ATP-bd"/>
</dbReference>
<dbReference type="FunFam" id="3.40.50.300:FF:000133">
    <property type="entry name" value="Spermidine/putrescine import ATP-binding protein PotA"/>
    <property type="match status" value="1"/>
</dbReference>
<dbReference type="RefSeq" id="WP_113960183.1">
    <property type="nucleotide sequence ID" value="NZ_QNRR01000008.1"/>
</dbReference>
<dbReference type="InterPro" id="IPR027417">
    <property type="entry name" value="P-loop_NTPase"/>
</dbReference>
<dbReference type="AlphaFoldDB" id="A0A366HD20"/>
<dbReference type="InterPro" id="IPR003593">
    <property type="entry name" value="AAA+_ATPase"/>
</dbReference>
<evidence type="ECO:0000256" key="7">
    <source>
        <dbReference type="RuleBase" id="RU364083"/>
    </source>
</evidence>
<dbReference type="EMBL" id="QNRR01000008">
    <property type="protein sequence ID" value="RBP40306.1"/>
    <property type="molecule type" value="Genomic_DNA"/>
</dbReference>
<keyword evidence="2 7" id="KW-1003">Cell membrane</keyword>
<evidence type="ECO:0000256" key="3">
    <source>
        <dbReference type="ARBA" id="ARBA00022741"/>
    </source>
</evidence>
<dbReference type="SMART" id="SM00382">
    <property type="entry name" value="AAA"/>
    <property type="match status" value="1"/>
</dbReference>
<comment type="catalytic activity">
    <reaction evidence="7">
        <text>ATP + H2O + polyamine-[polyamine-binding protein]Side 1 = ADP + phosphate + polyamineSide 2 + [polyamine-binding protein]Side 1.</text>
        <dbReference type="EC" id="7.6.2.11"/>
    </reaction>
</comment>
<dbReference type="PANTHER" id="PTHR42781">
    <property type="entry name" value="SPERMIDINE/PUTRESCINE IMPORT ATP-BINDING PROTEIN POTA"/>
    <property type="match status" value="1"/>
</dbReference>
<proteinExistence type="inferred from homology"/>
<comment type="similarity">
    <text evidence="7">Belongs to the ABC transporter superfamily. Spermidine/putrescine importer (TC 3.A.1.11.1) family.</text>
</comment>
<dbReference type="Pfam" id="PF00005">
    <property type="entry name" value="ABC_tran"/>
    <property type="match status" value="1"/>
</dbReference>
<dbReference type="Pfam" id="PF08402">
    <property type="entry name" value="TOBE_2"/>
    <property type="match status" value="1"/>
</dbReference>
<keyword evidence="5 7" id="KW-1278">Translocase</keyword>
<dbReference type="GO" id="GO:0043190">
    <property type="term" value="C:ATP-binding cassette (ABC) transporter complex"/>
    <property type="evidence" value="ECO:0007669"/>
    <property type="project" value="InterPro"/>
</dbReference>
<dbReference type="NCBIfam" id="TIGR01187">
    <property type="entry name" value="potA"/>
    <property type="match status" value="1"/>
</dbReference>
<dbReference type="GO" id="GO:0016887">
    <property type="term" value="F:ATP hydrolysis activity"/>
    <property type="evidence" value="ECO:0007669"/>
    <property type="project" value="InterPro"/>
</dbReference>
<dbReference type="GO" id="GO:0005524">
    <property type="term" value="F:ATP binding"/>
    <property type="evidence" value="ECO:0007669"/>
    <property type="project" value="UniProtKB-KW"/>
</dbReference>
<comment type="caution">
    <text evidence="9">The sequence shown here is derived from an EMBL/GenBank/DDBJ whole genome shotgun (WGS) entry which is preliminary data.</text>
</comment>
<evidence type="ECO:0000256" key="1">
    <source>
        <dbReference type="ARBA" id="ARBA00022448"/>
    </source>
</evidence>
<dbReference type="CDD" id="cd03300">
    <property type="entry name" value="ABC_PotA_N"/>
    <property type="match status" value="1"/>
</dbReference>
<comment type="subunit">
    <text evidence="7">The complex is composed of two ATP-binding proteins (PotA), two transmembrane proteins (PotB and PotC) and a solute-binding protein (PotD).</text>
</comment>
<sequence>MSGFLVFDNVHKHFGTTRAVDGVTLDIAKGETFSLLGPSGCGKTTLLRLAAGFERPDQGRILLDGEDITQLPPERRPVNTVFQNYALFPHLSVWENVAFGLRIAKRSRSEIAREVEAMLTLTRLNEHARKRPLQLSGGQKQRVAIARALVNRPRVLLLDEPLAALDLKLRQHMLEELKRLHEEVGITFIYVTHDQEEALGVSDRIAVMHQGRLAQVGTPAELYERPQGRFVASFLGDASFLPGVVRSVEEGAHVVHVDGVGEFRLRNGKTFASGAAVDVSLRPERVSLSLEKPKENASSTQFPATVTESTYLGRSAKVQAVAAGHRISIEVTYDEVGGALSGLAKGTPVWLEVRHADALLLEGEVRTS</sequence>